<gene>
    <name evidence="3" type="ORF">J8273_0258</name>
</gene>
<dbReference type="AlphaFoldDB" id="A0A8J6B631"/>
<evidence type="ECO:0000256" key="1">
    <source>
        <dbReference type="ARBA" id="ARBA00023172"/>
    </source>
</evidence>
<sequence>MMEEEEEAGENRDTVGARAATAVFLGEMAQRIRDADWRAEVEEIAQMTPDDDYLLHYMIQEIPFIAKDTFLVKEANIRTGLESINHGLESSPIHRALIRACARMAGKCELTVGRKTGKAYPVTVEQLKRAAAAARKTKSPALTQAVAFGLTCFSTVSRSGEIMSLLTTDVRRVREGYEITIRRSKTRDEPMVKLVPLLAAGGLSPARWLRAHLNDIQTEGPLWRSIQHTESLLRDNCLPLTATRWRRWEMIMDVNEVFKATGHSFRRGAVVHMIDEGRSPLVIQALGGWKSIDSVNRYCEEAIRISQHALQRRT</sequence>
<protein>
    <recommendedName>
        <fullName evidence="2">Tyr recombinase domain-containing protein</fullName>
    </recommendedName>
</protein>
<evidence type="ECO:0000313" key="4">
    <source>
        <dbReference type="Proteomes" id="UP000717585"/>
    </source>
</evidence>
<keyword evidence="1" id="KW-0233">DNA recombination</keyword>
<feature type="domain" description="Tyr recombinase" evidence="2">
    <location>
        <begin position="117"/>
        <end position="312"/>
    </location>
</feature>
<evidence type="ECO:0000313" key="3">
    <source>
        <dbReference type="EMBL" id="KAG9395044.1"/>
    </source>
</evidence>
<dbReference type="InterPro" id="IPR002104">
    <property type="entry name" value="Integrase_catalytic"/>
</dbReference>
<keyword evidence="4" id="KW-1185">Reference proteome</keyword>
<accession>A0A8J6B631</accession>
<comment type="caution">
    <text evidence="3">The sequence shown here is derived from an EMBL/GenBank/DDBJ whole genome shotgun (WGS) entry which is preliminary data.</text>
</comment>
<dbReference type="PROSITE" id="PS51898">
    <property type="entry name" value="TYR_RECOMBINASE"/>
    <property type="match status" value="1"/>
</dbReference>
<dbReference type="GO" id="GO:0006310">
    <property type="term" value="P:DNA recombination"/>
    <property type="evidence" value="ECO:0007669"/>
    <property type="project" value="UniProtKB-KW"/>
</dbReference>
<name>A0A8J6B631_9EUKA</name>
<dbReference type="GO" id="GO:0003677">
    <property type="term" value="F:DNA binding"/>
    <property type="evidence" value="ECO:0007669"/>
    <property type="project" value="InterPro"/>
</dbReference>
<dbReference type="EMBL" id="JAHDYR010000012">
    <property type="protein sequence ID" value="KAG9395044.1"/>
    <property type="molecule type" value="Genomic_DNA"/>
</dbReference>
<organism evidence="3 4">
    <name type="scientific">Carpediemonas membranifera</name>
    <dbReference type="NCBI Taxonomy" id="201153"/>
    <lineage>
        <taxon>Eukaryota</taxon>
        <taxon>Metamonada</taxon>
        <taxon>Carpediemonas-like organisms</taxon>
        <taxon>Carpediemonas</taxon>
    </lineage>
</organism>
<evidence type="ECO:0000259" key="2">
    <source>
        <dbReference type="PROSITE" id="PS51898"/>
    </source>
</evidence>
<dbReference type="Pfam" id="PF00589">
    <property type="entry name" value="Phage_integrase"/>
    <property type="match status" value="1"/>
</dbReference>
<dbReference type="Proteomes" id="UP000717585">
    <property type="component" value="Unassembled WGS sequence"/>
</dbReference>
<dbReference type="InterPro" id="IPR011010">
    <property type="entry name" value="DNA_brk_join_enz"/>
</dbReference>
<dbReference type="GO" id="GO:0015074">
    <property type="term" value="P:DNA integration"/>
    <property type="evidence" value="ECO:0007669"/>
    <property type="project" value="InterPro"/>
</dbReference>
<dbReference type="Gene3D" id="1.10.443.10">
    <property type="entry name" value="Intergrase catalytic core"/>
    <property type="match status" value="1"/>
</dbReference>
<dbReference type="InterPro" id="IPR013762">
    <property type="entry name" value="Integrase-like_cat_sf"/>
</dbReference>
<reference evidence="3" key="1">
    <citation type="submission" date="2021-05" db="EMBL/GenBank/DDBJ databases">
        <title>A free-living protist that lacks canonical eukaryotic 1 DNA replication and segregation systems.</title>
        <authorList>
            <person name="Salas-Leiva D.E."/>
            <person name="Tromer E.C."/>
            <person name="Curtis B.A."/>
            <person name="Jerlstrom-Hultqvist J."/>
            <person name="Kolisko M."/>
            <person name="Yi Z."/>
            <person name="Salas-Leiva J.S."/>
            <person name="Gallot-Lavallee L."/>
            <person name="Kops G.J.P.L."/>
            <person name="Archibald J.M."/>
            <person name="Simpson A.G.B."/>
            <person name="Roger A.J."/>
        </authorList>
    </citation>
    <scope>NUCLEOTIDE SEQUENCE</scope>
    <source>
        <strain evidence="3">BICM</strain>
    </source>
</reference>
<dbReference type="SUPFAM" id="SSF56349">
    <property type="entry name" value="DNA breaking-rejoining enzymes"/>
    <property type="match status" value="1"/>
</dbReference>
<proteinExistence type="predicted"/>